<dbReference type="PANTHER" id="PTHR33885">
    <property type="entry name" value="PHAGE SHOCK PROTEIN C"/>
    <property type="match status" value="1"/>
</dbReference>
<proteinExistence type="predicted"/>
<reference evidence="10" key="1">
    <citation type="journal article" date="2019" name="Int. J. Syst. Evol. Microbiol.">
        <title>The Global Catalogue of Microorganisms (GCM) 10K type strain sequencing project: providing services to taxonomists for standard genome sequencing and annotation.</title>
        <authorList>
            <consortium name="The Broad Institute Genomics Platform"/>
            <consortium name="The Broad Institute Genome Sequencing Center for Infectious Disease"/>
            <person name="Wu L."/>
            <person name="Ma J."/>
        </authorList>
    </citation>
    <scope>NUCLEOTIDE SEQUENCE [LARGE SCALE GENOMIC DNA]</scope>
    <source>
        <strain evidence="10">CCM 8391</strain>
    </source>
</reference>
<comment type="subcellular location">
    <subcellularLocation>
        <location evidence="1">Cell membrane</location>
        <topology evidence="1">Single-pass membrane protein</topology>
    </subcellularLocation>
</comment>
<evidence type="ECO:0000313" key="10">
    <source>
        <dbReference type="Proteomes" id="UP001596302"/>
    </source>
</evidence>
<dbReference type="RefSeq" id="WP_379585465.1">
    <property type="nucleotide sequence ID" value="NZ_JBHSQW010000031.1"/>
</dbReference>
<dbReference type="InterPro" id="IPR052027">
    <property type="entry name" value="PspC"/>
</dbReference>
<evidence type="ECO:0000256" key="7">
    <source>
        <dbReference type="SAM" id="Phobius"/>
    </source>
</evidence>
<dbReference type="PANTHER" id="PTHR33885:SF3">
    <property type="entry name" value="PHAGE SHOCK PROTEIN C"/>
    <property type="match status" value="1"/>
</dbReference>
<feature type="compositionally biased region" description="Basic and acidic residues" evidence="6">
    <location>
        <begin position="42"/>
        <end position="51"/>
    </location>
</feature>
<evidence type="ECO:0000256" key="6">
    <source>
        <dbReference type="SAM" id="MobiDB-lite"/>
    </source>
</evidence>
<gene>
    <name evidence="9" type="ORF">ACFQE5_14530</name>
</gene>
<organism evidence="9 10">
    <name type="scientific">Pseudonocardia hispaniensis</name>
    <dbReference type="NCBI Taxonomy" id="904933"/>
    <lineage>
        <taxon>Bacteria</taxon>
        <taxon>Bacillati</taxon>
        <taxon>Actinomycetota</taxon>
        <taxon>Actinomycetes</taxon>
        <taxon>Pseudonocardiales</taxon>
        <taxon>Pseudonocardiaceae</taxon>
        <taxon>Pseudonocardia</taxon>
    </lineage>
</organism>
<evidence type="ECO:0000256" key="4">
    <source>
        <dbReference type="ARBA" id="ARBA00022989"/>
    </source>
</evidence>
<keyword evidence="10" id="KW-1185">Reference proteome</keyword>
<dbReference type="Pfam" id="PF04024">
    <property type="entry name" value="PspC"/>
    <property type="match status" value="1"/>
</dbReference>
<evidence type="ECO:0000256" key="5">
    <source>
        <dbReference type="ARBA" id="ARBA00023136"/>
    </source>
</evidence>
<sequence length="106" mass="10870">MEQTTDATARPTTSGPETEFAAPYAALPPGPSPAPSAGPSTTEDKRFTLRRSRTDRMLGGVCGGLAESLGVDAALIRILLVALTVLGFGAGVVLYVAAWILAPEAD</sequence>
<evidence type="ECO:0000256" key="3">
    <source>
        <dbReference type="ARBA" id="ARBA00022692"/>
    </source>
</evidence>
<name>A0ABW1J487_9PSEU</name>
<evidence type="ECO:0000256" key="1">
    <source>
        <dbReference type="ARBA" id="ARBA00004162"/>
    </source>
</evidence>
<keyword evidence="3 7" id="KW-0812">Transmembrane</keyword>
<evidence type="ECO:0000256" key="2">
    <source>
        <dbReference type="ARBA" id="ARBA00022475"/>
    </source>
</evidence>
<evidence type="ECO:0000259" key="8">
    <source>
        <dbReference type="Pfam" id="PF04024"/>
    </source>
</evidence>
<feature type="compositionally biased region" description="Pro residues" evidence="6">
    <location>
        <begin position="26"/>
        <end position="36"/>
    </location>
</feature>
<comment type="caution">
    <text evidence="9">The sequence shown here is derived from an EMBL/GenBank/DDBJ whole genome shotgun (WGS) entry which is preliminary data.</text>
</comment>
<keyword evidence="5 7" id="KW-0472">Membrane</keyword>
<feature type="compositionally biased region" description="Polar residues" evidence="6">
    <location>
        <begin position="1"/>
        <end position="16"/>
    </location>
</feature>
<dbReference type="Proteomes" id="UP001596302">
    <property type="component" value="Unassembled WGS sequence"/>
</dbReference>
<protein>
    <submittedName>
        <fullName evidence="9">PspC domain-containing protein</fullName>
    </submittedName>
</protein>
<feature type="transmembrane region" description="Helical" evidence="7">
    <location>
        <begin position="78"/>
        <end position="102"/>
    </location>
</feature>
<keyword evidence="2" id="KW-1003">Cell membrane</keyword>
<dbReference type="EMBL" id="JBHSQW010000031">
    <property type="protein sequence ID" value="MFC5995427.1"/>
    <property type="molecule type" value="Genomic_DNA"/>
</dbReference>
<dbReference type="InterPro" id="IPR007168">
    <property type="entry name" value="Phageshock_PspC_N"/>
</dbReference>
<evidence type="ECO:0000313" key="9">
    <source>
        <dbReference type="EMBL" id="MFC5995427.1"/>
    </source>
</evidence>
<feature type="region of interest" description="Disordered" evidence="6">
    <location>
        <begin position="1"/>
        <end position="51"/>
    </location>
</feature>
<feature type="domain" description="Phage shock protein PspC N-terminal" evidence="8">
    <location>
        <begin position="48"/>
        <end position="105"/>
    </location>
</feature>
<keyword evidence="4 7" id="KW-1133">Transmembrane helix</keyword>
<accession>A0ABW1J487</accession>